<accession>A0A7J6NN91</accession>
<gene>
    <name evidence="1" type="ORF">FOZ60_006745</name>
</gene>
<dbReference type="AlphaFoldDB" id="A0A7J6NN91"/>
<organism evidence="1 2">
    <name type="scientific">Perkinsus olseni</name>
    <name type="common">Perkinsus atlanticus</name>
    <dbReference type="NCBI Taxonomy" id="32597"/>
    <lineage>
        <taxon>Eukaryota</taxon>
        <taxon>Sar</taxon>
        <taxon>Alveolata</taxon>
        <taxon>Perkinsozoa</taxon>
        <taxon>Perkinsea</taxon>
        <taxon>Perkinsida</taxon>
        <taxon>Perkinsidae</taxon>
        <taxon>Perkinsus</taxon>
    </lineage>
</organism>
<comment type="caution">
    <text evidence="1">The sequence shown here is derived from an EMBL/GenBank/DDBJ whole genome shotgun (WGS) entry which is preliminary data.</text>
</comment>
<evidence type="ECO:0000313" key="2">
    <source>
        <dbReference type="Proteomes" id="UP000541610"/>
    </source>
</evidence>
<dbReference type="Proteomes" id="UP000541610">
    <property type="component" value="Unassembled WGS sequence"/>
</dbReference>
<evidence type="ECO:0000313" key="1">
    <source>
        <dbReference type="EMBL" id="KAF4685258.1"/>
    </source>
</evidence>
<protein>
    <submittedName>
        <fullName evidence="1">Uncharacterized protein</fullName>
    </submittedName>
</protein>
<reference evidence="1 2" key="1">
    <citation type="submission" date="2020-04" db="EMBL/GenBank/DDBJ databases">
        <title>Perkinsus olseni comparative genomics.</title>
        <authorList>
            <person name="Bogema D.R."/>
        </authorList>
    </citation>
    <scope>NUCLEOTIDE SEQUENCE [LARGE SCALE GENOMIC DNA]</scope>
    <source>
        <strain evidence="1">00978-12</strain>
    </source>
</reference>
<sequence>MTVNEALAVAIRLWGMPRGRVTGRFIIATERASSLVNLVLPPSHSVPERMSCLPRILLISGFVTIRIESTGGYEIFCRDGLVGVLSTTECFLEENNAVTRAFTCEVTSNGDGTSRTSTQDCKVQRTGQEIQFPPGCPLDHLARRRRPSSYNKTGNGARVLERENTIGRFAKWGEIKESGEMTWVQAAGPVTKIEWLRTALQPDIAASRYFKLSDGTIGFFTADQVVTLGESITVLKRNSPTMLNHQEIRNVEPPINDEEPPPK</sequence>
<proteinExistence type="predicted"/>
<name>A0A7J6NN91_PEROL</name>
<dbReference type="EMBL" id="JABANP010000270">
    <property type="protein sequence ID" value="KAF4685258.1"/>
    <property type="molecule type" value="Genomic_DNA"/>
</dbReference>